<evidence type="ECO:0000313" key="2">
    <source>
        <dbReference type="Proteomes" id="UP001140096"/>
    </source>
</evidence>
<reference evidence="1" key="1">
    <citation type="submission" date="2022-07" db="EMBL/GenBank/DDBJ databases">
        <title>Phylogenomic reconstructions and comparative analyses of Kickxellomycotina fungi.</title>
        <authorList>
            <person name="Reynolds N.K."/>
            <person name="Stajich J.E."/>
            <person name="Barry K."/>
            <person name="Grigoriev I.V."/>
            <person name="Crous P."/>
            <person name="Smith M.E."/>
        </authorList>
    </citation>
    <scope>NUCLEOTIDE SEQUENCE</scope>
    <source>
        <strain evidence="1">CBS 102833</strain>
    </source>
</reference>
<sequence length="163" mass="18194">MTDNNPATMVQSLQSYLIVNALVTIASHQIYNLDGWIQRTILTTRLKAKLRKQVVNLALSMPLPILESLPYSTMNDLYLQTVYTISNSIPMYVCSFIVGNNLSAVSVIAQVVKTSPSLLIVCVPLVVLNHAIRGWYEGILPKLGDVRRESIGRPRERLNDALE</sequence>
<evidence type="ECO:0000313" key="1">
    <source>
        <dbReference type="EMBL" id="KAJ2795608.1"/>
    </source>
</evidence>
<comment type="caution">
    <text evidence="1">The sequence shown here is derived from an EMBL/GenBank/DDBJ whole genome shotgun (WGS) entry which is preliminary data.</text>
</comment>
<feature type="non-terminal residue" evidence="1">
    <location>
        <position position="163"/>
    </location>
</feature>
<accession>A0ACC1KV01</accession>
<proteinExistence type="predicted"/>
<dbReference type="EMBL" id="JANBUP010003823">
    <property type="protein sequence ID" value="KAJ2795608.1"/>
    <property type="molecule type" value="Genomic_DNA"/>
</dbReference>
<keyword evidence="2" id="KW-1185">Reference proteome</keyword>
<organism evidence="1 2">
    <name type="scientific">Coemansia furcata</name>
    <dbReference type="NCBI Taxonomy" id="417177"/>
    <lineage>
        <taxon>Eukaryota</taxon>
        <taxon>Fungi</taxon>
        <taxon>Fungi incertae sedis</taxon>
        <taxon>Zoopagomycota</taxon>
        <taxon>Kickxellomycotina</taxon>
        <taxon>Kickxellomycetes</taxon>
        <taxon>Kickxellales</taxon>
        <taxon>Kickxellaceae</taxon>
        <taxon>Coemansia</taxon>
    </lineage>
</organism>
<name>A0ACC1KV01_9FUNG</name>
<dbReference type="Proteomes" id="UP001140096">
    <property type="component" value="Unassembled WGS sequence"/>
</dbReference>
<gene>
    <name evidence="1" type="ORF">H4S07_006438</name>
</gene>
<protein>
    <submittedName>
        <fullName evidence="1">Uncharacterized protein</fullName>
    </submittedName>
</protein>